<dbReference type="InterPro" id="IPR011024">
    <property type="entry name" value="G_crystallin-like"/>
</dbReference>
<dbReference type="AlphaFoldDB" id="A0A9P9CXV6"/>
<comment type="similarity">
    <text evidence="1">Belongs to the beta/gamma-crystallin family.</text>
</comment>
<dbReference type="OrthoDB" id="4323739at2759"/>
<evidence type="ECO:0000256" key="3">
    <source>
        <dbReference type="SAM" id="SignalP"/>
    </source>
</evidence>
<dbReference type="Pfam" id="PF00030">
    <property type="entry name" value="Crystall"/>
    <property type="match status" value="1"/>
</dbReference>
<dbReference type="EMBL" id="JAGMWT010000034">
    <property type="protein sequence ID" value="KAH7109090.1"/>
    <property type="molecule type" value="Genomic_DNA"/>
</dbReference>
<evidence type="ECO:0000256" key="2">
    <source>
        <dbReference type="ARBA" id="ARBA00022737"/>
    </source>
</evidence>
<feature type="chain" id="PRO_5040449390" description="Beta/gamma crystallin 'Greek key' domain-containing protein" evidence="3">
    <location>
        <begin position="19"/>
        <end position="81"/>
    </location>
</feature>
<sequence>MHILAPLSTAFLAATAFALPNELATRDRISITLYEDHNFSGNSGTFTLETQSECLGLSNRGWSNRVSSIRVPSGYRCRLWE</sequence>
<dbReference type="PROSITE" id="PS50915">
    <property type="entry name" value="CRYSTALLIN_BETA_GAMMA"/>
    <property type="match status" value="1"/>
</dbReference>
<evidence type="ECO:0000259" key="4">
    <source>
        <dbReference type="PROSITE" id="PS50915"/>
    </source>
</evidence>
<feature type="signal peptide" evidence="3">
    <location>
        <begin position="1"/>
        <end position="18"/>
    </location>
</feature>
<evidence type="ECO:0000313" key="6">
    <source>
        <dbReference type="Proteomes" id="UP000700596"/>
    </source>
</evidence>
<keyword evidence="6" id="KW-1185">Reference proteome</keyword>
<reference evidence="5" key="1">
    <citation type="journal article" date="2021" name="Nat. Commun.">
        <title>Genetic determinants of endophytism in the Arabidopsis root mycobiome.</title>
        <authorList>
            <person name="Mesny F."/>
            <person name="Miyauchi S."/>
            <person name="Thiergart T."/>
            <person name="Pickel B."/>
            <person name="Atanasova L."/>
            <person name="Karlsson M."/>
            <person name="Huettel B."/>
            <person name="Barry K.W."/>
            <person name="Haridas S."/>
            <person name="Chen C."/>
            <person name="Bauer D."/>
            <person name="Andreopoulos W."/>
            <person name="Pangilinan J."/>
            <person name="LaButti K."/>
            <person name="Riley R."/>
            <person name="Lipzen A."/>
            <person name="Clum A."/>
            <person name="Drula E."/>
            <person name="Henrissat B."/>
            <person name="Kohler A."/>
            <person name="Grigoriev I.V."/>
            <person name="Martin F.M."/>
            <person name="Hacquard S."/>
        </authorList>
    </citation>
    <scope>NUCLEOTIDE SEQUENCE</scope>
    <source>
        <strain evidence="5">MPI-CAGE-CH-0243</strain>
    </source>
</reference>
<keyword evidence="2" id="KW-0677">Repeat</keyword>
<accession>A0A9P9CXV6</accession>
<evidence type="ECO:0000256" key="1">
    <source>
        <dbReference type="ARBA" id="ARBA00009646"/>
    </source>
</evidence>
<gene>
    <name evidence="5" type="ORF">B0J11DRAFT_586695</name>
</gene>
<keyword evidence="3" id="KW-0732">Signal</keyword>
<proteinExistence type="inferred from homology"/>
<name>A0A9P9CXV6_9PLEO</name>
<dbReference type="InterPro" id="IPR001064">
    <property type="entry name" value="Beta/gamma_crystallin"/>
</dbReference>
<dbReference type="SUPFAM" id="SSF49695">
    <property type="entry name" value="gamma-Crystallin-like"/>
    <property type="match status" value="1"/>
</dbReference>
<dbReference type="Proteomes" id="UP000700596">
    <property type="component" value="Unassembled WGS sequence"/>
</dbReference>
<protein>
    <recommendedName>
        <fullName evidence="4">Beta/gamma crystallin 'Greek key' domain-containing protein</fullName>
    </recommendedName>
</protein>
<dbReference type="Gene3D" id="2.60.20.10">
    <property type="entry name" value="Crystallins"/>
    <property type="match status" value="1"/>
</dbReference>
<evidence type="ECO:0000313" key="5">
    <source>
        <dbReference type="EMBL" id="KAH7109090.1"/>
    </source>
</evidence>
<organism evidence="5 6">
    <name type="scientific">Dendryphion nanum</name>
    <dbReference type="NCBI Taxonomy" id="256645"/>
    <lineage>
        <taxon>Eukaryota</taxon>
        <taxon>Fungi</taxon>
        <taxon>Dikarya</taxon>
        <taxon>Ascomycota</taxon>
        <taxon>Pezizomycotina</taxon>
        <taxon>Dothideomycetes</taxon>
        <taxon>Pleosporomycetidae</taxon>
        <taxon>Pleosporales</taxon>
        <taxon>Torulaceae</taxon>
        <taxon>Dendryphion</taxon>
    </lineage>
</organism>
<feature type="domain" description="Beta/gamma crystallin 'Greek key'" evidence="4">
    <location>
        <begin position="29"/>
        <end position="73"/>
    </location>
</feature>
<comment type="caution">
    <text evidence="5">The sequence shown here is derived from an EMBL/GenBank/DDBJ whole genome shotgun (WGS) entry which is preliminary data.</text>
</comment>